<dbReference type="EMBL" id="DSFP01000024">
    <property type="protein sequence ID" value="HEW45414.1"/>
    <property type="molecule type" value="Genomic_DNA"/>
</dbReference>
<gene>
    <name evidence="2" type="ORF">ENO47_01905</name>
</gene>
<evidence type="ECO:0000313" key="2">
    <source>
        <dbReference type="EMBL" id="HEW45414.1"/>
    </source>
</evidence>
<comment type="caution">
    <text evidence="2">The sequence shown here is derived from an EMBL/GenBank/DDBJ whole genome shotgun (WGS) entry which is preliminary data.</text>
</comment>
<name>A0A7C2V2T3_9AQUI</name>
<feature type="transmembrane region" description="Helical" evidence="1">
    <location>
        <begin position="135"/>
        <end position="158"/>
    </location>
</feature>
<keyword evidence="1" id="KW-1133">Transmembrane helix</keyword>
<evidence type="ECO:0008006" key="3">
    <source>
        <dbReference type="Google" id="ProtNLM"/>
    </source>
</evidence>
<accession>A0A7C2V2T3</accession>
<dbReference type="PANTHER" id="PTHR39085:SF1">
    <property type="entry name" value="SLL0924 PROTEIN"/>
    <property type="match status" value="1"/>
</dbReference>
<feature type="transmembrane region" description="Helical" evidence="1">
    <location>
        <begin position="78"/>
        <end position="101"/>
    </location>
</feature>
<evidence type="ECO:0000256" key="1">
    <source>
        <dbReference type="SAM" id="Phobius"/>
    </source>
</evidence>
<dbReference type="PANTHER" id="PTHR39085">
    <property type="entry name" value="SLL0924 PROTEIN"/>
    <property type="match status" value="1"/>
</dbReference>
<dbReference type="Pfam" id="PF09988">
    <property type="entry name" value="DUF2227"/>
    <property type="match status" value="1"/>
</dbReference>
<dbReference type="InterPro" id="IPR019250">
    <property type="entry name" value="DUF2227_metal-bd"/>
</dbReference>
<reference evidence="2" key="1">
    <citation type="journal article" date="2020" name="mSystems">
        <title>Genome- and Community-Level Interaction Insights into Carbon Utilization and Element Cycling Functions of Hydrothermarchaeota in Hydrothermal Sediment.</title>
        <authorList>
            <person name="Zhou Z."/>
            <person name="Liu Y."/>
            <person name="Xu W."/>
            <person name="Pan J."/>
            <person name="Luo Z.H."/>
            <person name="Li M."/>
        </authorList>
    </citation>
    <scope>NUCLEOTIDE SEQUENCE [LARGE SCALE GENOMIC DNA]</scope>
    <source>
        <strain evidence="2">SpSt-132</strain>
    </source>
</reference>
<organism evidence="2">
    <name type="scientific">Hydrogenobacter sp</name>
    <dbReference type="NCBI Taxonomy" id="2152829"/>
    <lineage>
        <taxon>Bacteria</taxon>
        <taxon>Pseudomonadati</taxon>
        <taxon>Aquificota</taxon>
        <taxon>Aquificia</taxon>
        <taxon>Aquificales</taxon>
        <taxon>Aquificaceae</taxon>
        <taxon>Hydrogenobacter</taxon>
    </lineage>
</organism>
<dbReference type="AlphaFoldDB" id="A0A7C2V2T3"/>
<protein>
    <recommendedName>
        <fullName evidence="3">Metal-binding protein</fullName>
    </recommendedName>
</protein>
<sequence length="163" mass="19083">MALGKSHDYVNLLALPLCLYYTPKEFYIPFTLGYIFGTFFLSPDLDLPQSKPSKRWRKLRLIWKPYQSFSKHRGSSHIPVLGTLLRFGYLVMVFIFLYFVLLGLSSKYIPHIKDLLLAFDPFNLLSYFAKREETFYFALGVLISEIFHISLDILTTLLKKLKI</sequence>
<keyword evidence="1" id="KW-0472">Membrane</keyword>
<proteinExistence type="predicted"/>
<keyword evidence="1" id="KW-0812">Transmembrane</keyword>